<evidence type="ECO:0000313" key="1">
    <source>
        <dbReference type="EMBL" id="ALO17051.1"/>
    </source>
</evidence>
<accession>A0A0S2I4C8</accession>
<protein>
    <submittedName>
        <fullName evidence="1">Uncharacterized protein</fullName>
    </submittedName>
</protein>
<dbReference type="STRING" id="1307839.L21SP5_03440"/>
<sequence length="467" mass="54410">MNFKINYNNTPDQTKLDFLNESIMNDPALQARFIAFINSSEKNNRAVINSNEFDNLVNRAQKKYQSIFEEIDTENPDWDNYHPPHSGYIEEWEAYQLATEQEIQDILNNFKEEAINLVLGQKIAELLALGTGVYFACENADIDDPVDSFDTINDELLIYFKMALNDINEKISLSVVPGNVNSAFEPFLSFYDKNQIVGTSFFEYLEPMMLALSEKTTQPQELLAAFDNSNIKRSDVPKLLLLLNKNSGDDSAWLESAEKYYQTNDDIAKQLIDYYLKNDRQKYLECARKLFETNKSYWAEYLQNSITHELDKQLYVDVFYELCTYHQDIKYYKKISAFLSDIQKERLLTEMSTYARFAVEILTVEKRYTEIKDVVTSNMHSYDFVQLVSPIIEIYPEFCFNAIKQQVTKTIASERGRHVYERIVEKMQLAKKIPGFTDQTNELINQLYNHKPNLPALKSEFRIGGLV</sequence>
<dbReference type="OrthoDB" id="9760715at2"/>
<dbReference type="AlphaFoldDB" id="A0A0S2I4C8"/>
<dbReference type="EMBL" id="CP013118">
    <property type="protein sequence ID" value="ALO17051.1"/>
    <property type="molecule type" value="Genomic_DNA"/>
</dbReference>
<gene>
    <name evidence="1" type="ORF">L21SP5_03440</name>
</gene>
<keyword evidence="2" id="KW-1185">Reference proteome</keyword>
<organism evidence="1 2">
    <name type="scientific">Salinivirga cyanobacteriivorans</name>
    <dbReference type="NCBI Taxonomy" id="1307839"/>
    <lineage>
        <taxon>Bacteria</taxon>
        <taxon>Pseudomonadati</taxon>
        <taxon>Bacteroidota</taxon>
        <taxon>Bacteroidia</taxon>
        <taxon>Bacteroidales</taxon>
        <taxon>Salinivirgaceae</taxon>
        <taxon>Salinivirga</taxon>
    </lineage>
</organism>
<dbReference type="RefSeq" id="WP_057954382.1">
    <property type="nucleotide sequence ID" value="NZ_CP013118.1"/>
</dbReference>
<dbReference type="KEGG" id="blq:L21SP5_03440"/>
<reference evidence="1 2" key="1">
    <citation type="submission" date="2015-11" db="EMBL/GenBank/DDBJ databases">
        <title>Description and complete genome sequence of a novel strain predominating in hypersaline microbial mats and representing a new family of the Bacteriodetes phylum.</title>
        <authorList>
            <person name="Spring S."/>
            <person name="Bunk B."/>
            <person name="Sproer C."/>
            <person name="Klenk H.-P."/>
        </authorList>
    </citation>
    <scope>NUCLEOTIDE SEQUENCE [LARGE SCALE GENOMIC DNA]</scope>
    <source>
        <strain evidence="1 2">L21-Spi-D4</strain>
    </source>
</reference>
<proteinExistence type="predicted"/>
<evidence type="ECO:0000313" key="2">
    <source>
        <dbReference type="Proteomes" id="UP000064893"/>
    </source>
</evidence>
<name>A0A0S2I4C8_9BACT</name>
<dbReference type="Proteomes" id="UP000064893">
    <property type="component" value="Chromosome"/>
</dbReference>